<protein>
    <recommendedName>
        <fullName evidence="3">Zinc finger protein</fullName>
    </recommendedName>
</protein>
<comment type="caution">
    <text evidence="1">The sequence shown here is derived from an EMBL/GenBank/DDBJ whole genome shotgun (WGS) entry which is preliminary data.</text>
</comment>
<sequence>MFRPHPFSWVPAEGQRHATTDAKPRYGYHGTRVRTLCSRSVFVEDSDIAWLWPTCPGCNEGAHDLADVPMIGSGAPGLLELE</sequence>
<evidence type="ECO:0000313" key="1">
    <source>
        <dbReference type="EMBL" id="GAA2354181.1"/>
    </source>
</evidence>
<name>A0ABN3GKW9_9PSEU</name>
<reference evidence="1 2" key="1">
    <citation type="journal article" date="2019" name="Int. J. Syst. Evol. Microbiol.">
        <title>The Global Catalogue of Microorganisms (GCM) 10K type strain sequencing project: providing services to taxonomists for standard genome sequencing and annotation.</title>
        <authorList>
            <consortium name="The Broad Institute Genomics Platform"/>
            <consortium name="The Broad Institute Genome Sequencing Center for Infectious Disease"/>
            <person name="Wu L."/>
            <person name="Ma J."/>
        </authorList>
    </citation>
    <scope>NUCLEOTIDE SEQUENCE [LARGE SCALE GENOMIC DNA]</scope>
    <source>
        <strain evidence="1 2">JCM 16221</strain>
    </source>
</reference>
<dbReference type="EMBL" id="BAAARA010000010">
    <property type="protein sequence ID" value="GAA2354181.1"/>
    <property type="molecule type" value="Genomic_DNA"/>
</dbReference>
<keyword evidence="2" id="KW-1185">Reference proteome</keyword>
<organism evidence="1 2">
    <name type="scientific">Saccharopolyspora halophila</name>
    <dbReference type="NCBI Taxonomy" id="405551"/>
    <lineage>
        <taxon>Bacteria</taxon>
        <taxon>Bacillati</taxon>
        <taxon>Actinomycetota</taxon>
        <taxon>Actinomycetes</taxon>
        <taxon>Pseudonocardiales</taxon>
        <taxon>Pseudonocardiaceae</taxon>
        <taxon>Saccharopolyspora</taxon>
    </lineage>
</organism>
<dbReference type="Proteomes" id="UP001501218">
    <property type="component" value="Unassembled WGS sequence"/>
</dbReference>
<evidence type="ECO:0000313" key="2">
    <source>
        <dbReference type="Proteomes" id="UP001501218"/>
    </source>
</evidence>
<dbReference type="Pfam" id="PF16827">
    <property type="entry name" value="zf-HC3"/>
    <property type="match status" value="1"/>
</dbReference>
<gene>
    <name evidence="1" type="ORF">GCM10009854_35310</name>
</gene>
<dbReference type="InterPro" id="IPR031795">
    <property type="entry name" value="Zf-HC3"/>
</dbReference>
<dbReference type="RefSeq" id="WP_344133554.1">
    <property type="nucleotide sequence ID" value="NZ_BAAARA010000010.1"/>
</dbReference>
<proteinExistence type="predicted"/>
<accession>A0ABN3GKW9</accession>
<dbReference type="Gene3D" id="2.30.30.990">
    <property type="entry name" value="Malonyl-[acyl-carrier protein] O-methyltransferase, zinc-finger motif"/>
    <property type="match status" value="1"/>
</dbReference>
<evidence type="ECO:0008006" key="3">
    <source>
        <dbReference type="Google" id="ProtNLM"/>
    </source>
</evidence>